<organism evidence="3 4">
    <name type="scientific">Anabaenopsis elenkinii CCIBt3563</name>
    <dbReference type="NCBI Taxonomy" id="2779889"/>
    <lineage>
        <taxon>Bacteria</taxon>
        <taxon>Bacillati</taxon>
        <taxon>Cyanobacteriota</taxon>
        <taxon>Cyanophyceae</taxon>
        <taxon>Nostocales</taxon>
        <taxon>Nodulariaceae</taxon>
        <taxon>Anabaenopsis</taxon>
    </lineage>
</organism>
<accession>A0A7S6U6Z4</accession>
<reference evidence="4" key="1">
    <citation type="submission" date="2020-10" db="EMBL/GenBank/DDBJ databases">
        <title>Genome-based taxonomic classification of the species Anabaenopsis elenkinii.</title>
        <authorList>
            <person name="Delbaje E."/>
            <person name="Andreote A.P.D."/>
            <person name="Pellegrinetti T.A."/>
            <person name="Cruz R.B."/>
            <person name="Branco L.H.Z."/>
            <person name="Fiore M.F."/>
        </authorList>
    </citation>
    <scope>NUCLEOTIDE SEQUENCE [LARGE SCALE GENOMIC DNA]</scope>
    <source>
        <strain evidence="4">CCIBt3563</strain>
    </source>
</reference>
<sequence length="455" mass="50924">MMLREQQPILGYFIEEARDHVNIIEQGLLDIQNTWNKPEMVKEIFQSAHWLTERAGMLGLITIEQTSHRLEDCFKVLQEHQVQVDQKLTSLFLNVCNTLKVLLENLSSVSPDISEHTAHTWILEESAAQFQGLYQHLELLLKQNSGELLKEKTGIAVEISREDIVSKLTEVLPCLDILKVAEYGETPSTESLLSGGFSEQHSLPAGANNYGDEFHPLVLQTVREMLQLFKQNKKPASRIYLQQCCQHLVEIGQRQNFPHWCRLCQTAASAIANPHNTYLTLAKIVVTEIKQAQELVLQGREQEIVTSEQLSALLNVGKLDFLQSQEFHQPVYVEEPTAGEKFSSNTDNDANDSGMIMPPEIITSLNELSGSDHTATENSTYTLVLLGDGRENTDISDIDQNHQLGLAKFSTPSDLPSDKSSQEEKVLQISTLSEIDFGHSGLADLGSFVNNVLCC</sequence>
<gene>
    <name evidence="3" type="ORF">IM676_13105</name>
</gene>
<dbReference type="AlphaFoldDB" id="A0A7S6U6Z4"/>
<feature type="modified residue" description="Phosphohistidine" evidence="1">
    <location>
        <position position="49"/>
    </location>
</feature>
<dbReference type="GO" id="GO:0000160">
    <property type="term" value="P:phosphorelay signal transduction system"/>
    <property type="evidence" value="ECO:0007669"/>
    <property type="project" value="InterPro"/>
</dbReference>
<name>A0A7S6U6Z4_9CYAN</name>
<dbReference type="PROSITE" id="PS50894">
    <property type="entry name" value="HPT"/>
    <property type="match status" value="1"/>
</dbReference>
<keyword evidence="1" id="KW-0597">Phosphoprotein</keyword>
<dbReference type="InterPro" id="IPR051315">
    <property type="entry name" value="Bact_Chemotaxis_CheA"/>
</dbReference>
<proteinExistence type="predicted"/>
<evidence type="ECO:0000256" key="1">
    <source>
        <dbReference type="PROSITE-ProRule" id="PRU00110"/>
    </source>
</evidence>
<dbReference type="SMART" id="SM00073">
    <property type="entry name" value="HPT"/>
    <property type="match status" value="1"/>
</dbReference>
<dbReference type="CDD" id="cd00088">
    <property type="entry name" value="HPT"/>
    <property type="match status" value="1"/>
</dbReference>
<protein>
    <submittedName>
        <fullName evidence="3">Hpt domain-containing protein</fullName>
    </submittedName>
</protein>
<dbReference type="PANTHER" id="PTHR43395:SF1">
    <property type="entry name" value="CHEMOTAXIS PROTEIN CHEA"/>
    <property type="match status" value="1"/>
</dbReference>
<evidence type="ECO:0000313" key="4">
    <source>
        <dbReference type="Proteomes" id="UP000593846"/>
    </source>
</evidence>
<dbReference type="SUPFAM" id="SSF47226">
    <property type="entry name" value="Histidine-containing phosphotransfer domain, HPT domain"/>
    <property type="match status" value="1"/>
</dbReference>
<keyword evidence="4" id="KW-1185">Reference proteome</keyword>
<dbReference type="Proteomes" id="UP000593846">
    <property type="component" value="Chromosome"/>
</dbReference>
<feature type="domain" description="HPt" evidence="2">
    <location>
        <begin position="2"/>
        <end position="109"/>
    </location>
</feature>
<dbReference type="PANTHER" id="PTHR43395">
    <property type="entry name" value="SENSOR HISTIDINE KINASE CHEA"/>
    <property type="match status" value="1"/>
</dbReference>
<dbReference type="InterPro" id="IPR036641">
    <property type="entry name" value="HPT_dom_sf"/>
</dbReference>
<evidence type="ECO:0000313" key="3">
    <source>
        <dbReference type="EMBL" id="QOV24704.1"/>
    </source>
</evidence>
<dbReference type="Gene3D" id="1.20.120.160">
    <property type="entry name" value="HPT domain"/>
    <property type="match status" value="1"/>
</dbReference>
<dbReference type="KEGG" id="aee:IM676_13105"/>
<evidence type="ECO:0000259" key="2">
    <source>
        <dbReference type="PROSITE" id="PS50894"/>
    </source>
</evidence>
<dbReference type="InterPro" id="IPR008207">
    <property type="entry name" value="Sig_transdc_His_kin_Hpt_dom"/>
</dbReference>
<dbReference type="EMBL" id="CP063311">
    <property type="protein sequence ID" value="QOV24704.1"/>
    <property type="molecule type" value="Genomic_DNA"/>
</dbReference>
<dbReference type="Pfam" id="PF01627">
    <property type="entry name" value="Hpt"/>
    <property type="match status" value="1"/>
</dbReference>